<name>A0AB38RP06_RHOSG</name>
<accession>A0AB38RP06</accession>
<gene>
    <name evidence="2" type="ORF">M0639_33830</name>
</gene>
<organism evidence="2 3">
    <name type="scientific">Rhodococcus qingshengii JCM 15477</name>
    <dbReference type="NCBI Taxonomy" id="1303681"/>
    <lineage>
        <taxon>Bacteria</taxon>
        <taxon>Bacillati</taxon>
        <taxon>Actinomycetota</taxon>
        <taxon>Actinomycetes</taxon>
        <taxon>Mycobacteriales</taxon>
        <taxon>Nocardiaceae</taxon>
        <taxon>Rhodococcus</taxon>
        <taxon>Rhodococcus erythropolis group</taxon>
    </lineage>
</organism>
<sequence>MGRSKKAIQATRLAKKRRNKSSQAGRRASAHVPGGDGSVVRTMELGNPFDDTAGSAYIELAPELTVEEFQALVASEGL</sequence>
<reference evidence="3" key="1">
    <citation type="journal article" date="2022" name="Environ. Microbiol.">
        <title>Functional analysis, diversity, and distribution of carbendazim hydrolases MheI and CbmA, responsible for the initial step in carbendazim degradation.</title>
        <authorList>
            <person name="Zhang M."/>
            <person name="Bai X."/>
            <person name="Li Q."/>
            <person name="Zhang L."/>
            <person name="Zhu Q."/>
            <person name="Gao S."/>
            <person name="Ke Z."/>
            <person name="Jiang M."/>
            <person name="Hu J."/>
            <person name="Qiu J."/>
            <person name="Hong Q."/>
        </authorList>
    </citation>
    <scope>NUCLEOTIDE SEQUENCE [LARGE SCALE GENOMIC DNA]</scope>
    <source>
        <strain evidence="3">djl-6</strain>
    </source>
</reference>
<evidence type="ECO:0000256" key="1">
    <source>
        <dbReference type="SAM" id="MobiDB-lite"/>
    </source>
</evidence>
<proteinExistence type="predicted"/>
<evidence type="ECO:0000313" key="2">
    <source>
        <dbReference type="EMBL" id="UPU47058.1"/>
    </source>
</evidence>
<dbReference type="Proteomes" id="UP000831484">
    <property type="component" value="Plasmid pdjl-6-5"/>
</dbReference>
<dbReference type="EMBL" id="CP096568">
    <property type="protein sequence ID" value="UPU47058.1"/>
    <property type="molecule type" value="Genomic_DNA"/>
</dbReference>
<keyword evidence="2" id="KW-0614">Plasmid</keyword>
<feature type="region of interest" description="Disordered" evidence="1">
    <location>
        <begin position="1"/>
        <end position="46"/>
    </location>
</feature>
<evidence type="ECO:0000313" key="3">
    <source>
        <dbReference type="Proteomes" id="UP000831484"/>
    </source>
</evidence>
<dbReference type="RefSeq" id="WP_143541265.1">
    <property type="nucleotide sequence ID" value="NZ_CP096568.1"/>
</dbReference>
<geneLocation type="plasmid" evidence="2 3">
    <name>pdjl-6-5</name>
</geneLocation>
<keyword evidence="3" id="KW-1185">Reference proteome</keyword>
<dbReference type="AlphaFoldDB" id="A0AB38RP06"/>
<protein>
    <submittedName>
        <fullName evidence="2">Uncharacterized protein</fullName>
    </submittedName>
</protein>